<dbReference type="RefSeq" id="WP_379154047.1">
    <property type="nucleotide sequence ID" value="NZ_JBHSRJ010000004.1"/>
</dbReference>
<accession>A0ABW1LJ63</accession>
<name>A0ABW1LJ63_9ACTN</name>
<sequence length="275" mass="27255">MLRHLTFANVCSALALTIALGGGTAYAASTIKSKDIVNGQVKTPDLGKNAVTSAKIRNGQVRLADLAAGAVTGTTVADGTITLADLAAGTIPPPTTIGDGSITELQLADGSVSTAKLQENSINAGKLQTDSVGATEISDNSIDGGELVDNSIFAADLGADSVTASELANNSVDAANVINDSLTFSDIDGGGATGSISLPAGSVPDGECENVAIGIGGATVGDAVVFSVQDALPEGVLMYGVRVTATNSMTALACNFTGGAMPAVSNVSVRILTFH</sequence>
<gene>
    <name evidence="2" type="ORF">ACFPYL_11660</name>
</gene>
<evidence type="ECO:0008006" key="4">
    <source>
        <dbReference type="Google" id="ProtNLM"/>
    </source>
</evidence>
<dbReference type="EMBL" id="JBHSRJ010000004">
    <property type="protein sequence ID" value="MFC6043738.1"/>
    <property type="molecule type" value="Genomic_DNA"/>
</dbReference>
<evidence type="ECO:0000313" key="3">
    <source>
        <dbReference type="Proteomes" id="UP001596135"/>
    </source>
</evidence>
<evidence type="ECO:0000313" key="2">
    <source>
        <dbReference type="EMBL" id="MFC6043738.1"/>
    </source>
</evidence>
<proteinExistence type="predicted"/>
<feature type="chain" id="PRO_5046596468" description="Pentapeptide repeat-containing protein" evidence="1">
    <location>
        <begin position="28"/>
        <end position="275"/>
    </location>
</feature>
<keyword evidence="3" id="KW-1185">Reference proteome</keyword>
<organism evidence="2 3">
    <name type="scientific">Nocardioides hankookensis</name>
    <dbReference type="NCBI Taxonomy" id="443157"/>
    <lineage>
        <taxon>Bacteria</taxon>
        <taxon>Bacillati</taxon>
        <taxon>Actinomycetota</taxon>
        <taxon>Actinomycetes</taxon>
        <taxon>Propionibacteriales</taxon>
        <taxon>Nocardioidaceae</taxon>
        <taxon>Nocardioides</taxon>
    </lineage>
</organism>
<reference evidence="3" key="1">
    <citation type="journal article" date="2019" name="Int. J. Syst. Evol. Microbiol.">
        <title>The Global Catalogue of Microorganisms (GCM) 10K type strain sequencing project: providing services to taxonomists for standard genome sequencing and annotation.</title>
        <authorList>
            <consortium name="The Broad Institute Genomics Platform"/>
            <consortium name="The Broad Institute Genome Sequencing Center for Infectious Disease"/>
            <person name="Wu L."/>
            <person name="Ma J."/>
        </authorList>
    </citation>
    <scope>NUCLEOTIDE SEQUENCE [LARGE SCALE GENOMIC DNA]</scope>
    <source>
        <strain evidence="3">CCUG 54522</strain>
    </source>
</reference>
<dbReference type="Proteomes" id="UP001596135">
    <property type="component" value="Unassembled WGS sequence"/>
</dbReference>
<protein>
    <recommendedName>
        <fullName evidence="4">Pentapeptide repeat-containing protein</fullName>
    </recommendedName>
</protein>
<feature type="signal peptide" evidence="1">
    <location>
        <begin position="1"/>
        <end position="27"/>
    </location>
</feature>
<evidence type="ECO:0000256" key="1">
    <source>
        <dbReference type="SAM" id="SignalP"/>
    </source>
</evidence>
<comment type="caution">
    <text evidence="2">The sequence shown here is derived from an EMBL/GenBank/DDBJ whole genome shotgun (WGS) entry which is preliminary data.</text>
</comment>
<keyword evidence="1" id="KW-0732">Signal</keyword>